<organism evidence="2 3">
    <name type="scientific">Danaus chrysippus</name>
    <name type="common">African queen</name>
    <dbReference type="NCBI Taxonomy" id="151541"/>
    <lineage>
        <taxon>Eukaryota</taxon>
        <taxon>Metazoa</taxon>
        <taxon>Ecdysozoa</taxon>
        <taxon>Arthropoda</taxon>
        <taxon>Hexapoda</taxon>
        <taxon>Insecta</taxon>
        <taxon>Pterygota</taxon>
        <taxon>Neoptera</taxon>
        <taxon>Endopterygota</taxon>
        <taxon>Lepidoptera</taxon>
        <taxon>Glossata</taxon>
        <taxon>Ditrysia</taxon>
        <taxon>Papilionoidea</taxon>
        <taxon>Nymphalidae</taxon>
        <taxon>Danainae</taxon>
        <taxon>Danaini</taxon>
        <taxon>Danaina</taxon>
        <taxon>Danaus</taxon>
        <taxon>Anosia</taxon>
    </lineage>
</organism>
<comment type="caution">
    <text evidence="2">The sequence shown here is derived from an EMBL/GenBank/DDBJ whole genome shotgun (WGS) entry which is preliminary data.</text>
</comment>
<name>A0A8J2QTK0_9NEOP</name>
<feature type="region of interest" description="Disordered" evidence="1">
    <location>
        <begin position="1"/>
        <end position="33"/>
    </location>
</feature>
<evidence type="ECO:0000256" key="1">
    <source>
        <dbReference type="SAM" id="MobiDB-lite"/>
    </source>
</evidence>
<feature type="compositionally biased region" description="Polar residues" evidence="1">
    <location>
        <begin position="20"/>
        <end position="32"/>
    </location>
</feature>
<gene>
    <name evidence="2" type="ORF">DCHRY22_LOCUS7848</name>
</gene>
<evidence type="ECO:0000313" key="3">
    <source>
        <dbReference type="Proteomes" id="UP000789524"/>
    </source>
</evidence>
<protein>
    <submittedName>
        <fullName evidence="2">(African queen) hypothetical protein</fullName>
    </submittedName>
</protein>
<feature type="compositionally biased region" description="Basic and acidic residues" evidence="1">
    <location>
        <begin position="1"/>
        <end position="10"/>
    </location>
</feature>
<reference evidence="2" key="1">
    <citation type="submission" date="2021-09" db="EMBL/GenBank/DDBJ databases">
        <authorList>
            <person name="Martin H S."/>
        </authorList>
    </citation>
    <scope>NUCLEOTIDE SEQUENCE</scope>
</reference>
<sequence>MKIREGRSSKDGISLEPATIRSSRPTPTSQVDARSLPLLIEPSVCLSSPAPSLQLPSPLVSTPFLKWPSSRLEDPSNIKDQQRSRIPLSPANGVEAVIRYPRPPLMISERRNCGHITHLWNLKSLEKLFDIVTMKRTQENEPQTAIEASFVAAGAVKR</sequence>
<proteinExistence type="predicted"/>
<keyword evidence="3" id="KW-1185">Reference proteome</keyword>
<dbReference type="AlphaFoldDB" id="A0A8J2QTK0"/>
<accession>A0A8J2QTK0</accession>
<evidence type="ECO:0000313" key="2">
    <source>
        <dbReference type="EMBL" id="CAG9567608.1"/>
    </source>
</evidence>
<dbReference type="Proteomes" id="UP000789524">
    <property type="component" value="Unassembled WGS sequence"/>
</dbReference>
<dbReference type="EMBL" id="CAKASE010000058">
    <property type="protein sequence ID" value="CAG9567608.1"/>
    <property type="molecule type" value="Genomic_DNA"/>
</dbReference>